<dbReference type="EMBL" id="AHOT01000030">
    <property type="protein sequence ID" value="EIM13232.1"/>
    <property type="molecule type" value="Genomic_DNA"/>
</dbReference>
<proteinExistence type="predicted"/>
<evidence type="ECO:0000259" key="1">
    <source>
        <dbReference type="Pfam" id="PF24731"/>
    </source>
</evidence>
<dbReference type="Proteomes" id="UP000003790">
    <property type="component" value="Chromosome"/>
</dbReference>
<reference evidence="2 3" key="1">
    <citation type="journal article" date="2012" name="PLoS Genet.">
        <title>Comparative Genomics of Plant-Associated Pseudomonas spp.: Insights into Diversity and Inheritance of Traits Involved in Multitrophic Interactions.</title>
        <authorList>
            <person name="Loper J.E."/>
            <person name="Hassan K.A."/>
            <person name="Mavrodi D.V."/>
            <person name="Davis E.W.II."/>
            <person name="Lim C.K."/>
            <person name="Shaffer B.T."/>
            <person name="Elbourne L.D."/>
            <person name="Stockwell V.O."/>
            <person name="Hartney S.L."/>
            <person name="Breakwell K."/>
            <person name="Henkels M.D."/>
            <person name="Tetu S.G."/>
            <person name="Rangel L.I."/>
            <person name="Kidarsa T.A."/>
            <person name="Wilson N.L."/>
            <person name="van de Mortel J.E."/>
            <person name="Song C."/>
            <person name="Blumhagen R."/>
            <person name="Radune D."/>
            <person name="Hostetler J.B."/>
            <person name="Brinkac L.M."/>
            <person name="Durkin A.S."/>
            <person name="Kluepfel D.A."/>
            <person name="Wechter W.P."/>
            <person name="Anderson A.J."/>
            <person name="Kim Y.C."/>
            <person name="Pierson L.S.III."/>
            <person name="Pierson E.A."/>
            <person name="Lindow S.E."/>
            <person name="Kobayashi D.Y."/>
            <person name="Raaijmakers J.M."/>
            <person name="Weller D.M."/>
            <person name="Thomashow L.S."/>
            <person name="Allen A.E."/>
            <person name="Paulsen I.T."/>
        </authorList>
    </citation>
    <scope>NUCLEOTIDE SEQUENCE [LARGE SCALE GENOMIC DNA]</scope>
    <source>
        <strain evidence="2 3">O6</strain>
    </source>
</reference>
<evidence type="ECO:0000313" key="3">
    <source>
        <dbReference type="Proteomes" id="UP000003790"/>
    </source>
</evidence>
<accession>A0AB33WJA1</accession>
<protein>
    <recommendedName>
        <fullName evidence="1">DUF7683 domain-containing protein</fullName>
    </recommendedName>
</protein>
<dbReference type="AlphaFoldDB" id="A0AB33WJA1"/>
<sequence>MEQSVMKYRVEAFDKQTECLVFEVELLAGCDEQLKRLMEWTVEQQGWEGYDLSADQLVVLEGISGRKFDISVYDFQLTVNS</sequence>
<organism evidence="2 3">
    <name type="scientific">Pseudomonas chlororaphis O6</name>
    <dbReference type="NCBI Taxonomy" id="1037915"/>
    <lineage>
        <taxon>Bacteria</taxon>
        <taxon>Pseudomonadati</taxon>
        <taxon>Pseudomonadota</taxon>
        <taxon>Gammaproteobacteria</taxon>
        <taxon>Pseudomonadales</taxon>
        <taxon>Pseudomonadaceae</taxon>
        <taxon>Pseudomonas</taxon>
    </lineage>
</organism>
<name>A0AB33WJA1_9PSED</name>
<dbReference type="Pfam" id="PF24731">
    <property type="entry name" value="DUF7683"/>
    <property type="match status" value="1"/>
</dbReference>
<comment type="caution">
    <text evidence="2">The sequence shown here is derived from an EMBL/GenBank/DDBJ whole genome shotgun (WGS) entry which is preliminary data.</text>
</comment>
<feature type="domain" description="DUF7683" evidence="1">
    <location>
        <begin position="8"/>
        <end position="78"/>
    </location>
</feature>
<evidence type="ECO:0000313" key="2">
    <source>
        <dbReference type="EMBL" id="EIM13232.1"/>
    </source>
</evidence>
<dbReference type="InterPro" id="IPR056100">
    <property type="entry name" value="DUF7683"/>
</dbReference>
<gene>
    <name evidence="2" type="ORF">PchlO6_0298</name>
</gene>